<dbReference type="EMBL" id="JAAXOT010000010">
    <property type="protein sequence ID" value="NKY58340.1"/>
    <property type="molecule type" value="Genomic_DNA"/>
</dbReference>
<protein>
    <submittedName>
        <fullName evidence="2">PE family protein</fullName>
    </submittedName>
</protein>
<dbReference type="InterPro" id="IPR038332">
    <property type="entry name" value="PPE_sf"/>
</dbReference>
<dbReference type="RefSeq" id="WP_168433919.1">
    <property type="nucleotide sequence ID" value="NZ_JAAXOT010000010.1"/>
</dbReference>
<dbReference type="SUPFAM" id="SSF140459">
    <property type="entry name" value="PE/PPE dimer-like"/>
    <property type="match status" value="1"/>
</dbReference>
<dbReference type="AlphaFoldDB" id="A0A846YL56"/>
<comment type="caution">
    <text evidence="2">The sequence shown here is derived from an EMBL/GenBank/DDBJ whole genome shotgun (WGS) entry which is preliminary data.</text>
</comment>
<accession>A0A846YL56</accession>
<proteinExistence type="predicted"/>
<organism evidence="2 3">
    <name type="scientific">Nocardia flavorosea</name>
    <dbReference type="NCBI Taxonomy" id="53429"/>
    <lineage>
        <taxon>Bacteria</taxon>
        <taxon>Bacillati</taxon>
        <taxon>Actinomycetota</taxon>
        <taxon>Actinomycetes</taxon>
        <taxon>Mycobacteriales</taxon>
        <taxon>Nocardiaceae</taxon>
        <taxon>Nocardia</taxon>
    </lineage>
</organism>
<gene>
    <name evidence="2" type="ORF">HGA15_19790</name>
</gene>
<evidence type="ECO:0000313" key="2">
    <source>
        <dbReference type="EMBL" id="NKY58340.1"/>
    </source>
</evidence>
<evidence type="ECO:0000313" key="3">
    <source>
        <dbReference type="Proteomes" id="UP000570678"/>
    </source>
</evidence>
<name>A0A846YL56_9NOCA</name>
<dbReference type="Pfam" id="PF00934">
    <property type="entry name" value="PE"/>
    <property type="match status" value="1"/>
</dbReference>
<dbReference type="Gene3D" id="1.10.287.850">
    <property type="entry name" value="HP0062-like domain"/>
    <property type="match status" value="1"/>
</dbReference>
<dbReference type="Proteomes" id="UP000570678">
    <property type="component" value="Unassembled WGS sequence"/>
</dbReference>
<sequence>MRFDPEGTLRCAAELDALAHRLEVDMTARQTVLTVPPAGRDEVSVRAATTLCHVATAYREAVDLGIQEVRAVASVLRTHTSQLVEMDDSNAIVLESAR</sequence>
<keyword evidence="3" id="KW-1185">Reference proteome</keyword>
<dbReference type="InterPro" id="IPR000084">
    <property type="entry name" value="PE-PGRS_N"/>
</dbReference>
<feature type="domain" description="PE" evidence="1">
    <location>
        <begin position="1"/>
        <end position="90"/>
    </location>
</feature>
<reference evidence="2 3" key="1">
    <citation type="submission" date="2020-04" db="EMBL/GenBank/DDBJ databases">
        <title>MicrobeNet Type strains.</title>
        <authorList>
            <person name="Nicholson A.C."/>
        </authorList>
    </citation>
    <scope>NUCLEOTIDE SEQUENCE [LARGE SCALE GENOMIC DNA]</scope>
    <source>
        <strain evidence="2 3">JCM 3332</strain>
    </source>
</reference>
<evidence type="ECO:0000259" key="1">
    <source>
        <dbReference type="Pfam" id="PF00934"/>
    </source>
</evidence>